<feature type="region of interest" description="Disordered" evidence="1">
    <location>
        <begin position="1"/>
        <end position="30"/>
    </location>
</feature>
<evidence type="ECO:0000313" key="3">
    <source>
        <dbReference type="Proteomes" id="UP000008703"/>
    </source>
</evidence>
<dbReference type="EMBL" id="CP002996">
    <property type="protein sequence ID" value="AEM88860.1"/>
    <property type="molecule type" value="Genomic_DNA"/>
</dbReference>
<protein>
    <submittedName>
        <fullName evidence="2">Uncharacterized protein</fullName>
    </submittedName>
</protein>
<dbReference type="AlphaFoldDB" id="G2PHQ9"/>
<keyword evidence="3" id="KW-1185">Reference proteome</keyword>
<accession>G2PHQ9</accession>
<dbReference type="Proteomes" id="UP000008703">
    <property type="component" value="Plasmid pSTRVI02"/>
</dbReference>
<reference evidence="2" key="1">
    <citation type="submission" date="2011-08" db="EMBL/GenBank/DDBJ databases">
        <title>Complete sequence of plasmid 2 of Streptomyces violaceusniger Tu 4113.</title>
        <authorList>
            <consortium name="US DOE Joint Genome Institute"/>
            <person name="Lucas S."/>
            <person name="Han J."/>
            <person name="Lapidus A."/>
            <person name="Cheng J.-F."/>
            <person name="Goodwin L."/>
            <person name="Pitluck S."/>
            <person name="Peters L."/>
            <person name="Ivanova N."/>
            <person name="Daligault H."/>
            <person name="Detter J.C."/>
            <person name="Han C."/>
            <person name="Tapia R."/>
            <person name="Land M."/>
            <person name="Hauser L."/>
            <person name="Kyrpides N."/>
            <person name="Ivanova N."/>
            <person name="Pagani I."/>
            <person name="Hagen A."/>
            <person name="Katz L."/>
            <person name="Fiedler H.-P."/>
            <person name="Keasling J."/>
            <person name="Fortman J."/>
            <person name="Woyke T."/>
        </authorList>
    </citation>
    <scope>NUCLEOTIDE SEQUENCE [LARGE SCALE GENOMIC DNA]</scope>
    <source>
        <strain evidence="2">Tu 4113</strain>
        <plasmid evidence="2">pSTRVI02</plasmid>
    </source>
</reference>
<organism evidence="2 3">
    <name type="scientific">Streptomyces violaceusniger (strain Tu 4113)</name>
    <dbReference type="NCBI Taxonomy" id="653045"/>
    <lineage>
        <taxon>Bacteria</taxon>
        <taxon>Bacillati</taxon>
        <taxon>Actinomycetota</taxon>
        <taxon>Actinomycetes</taxon>
        <taxon>Kitasatosporales</taxon>
        <taxon>Streptomycetaceae</taxon>
        <taxon>Streptomyces</taxon>
        <taxon>Streptomyces violaceusniger group</taxon>
    </lineage>
</organism>
<dbReference type="KEGG" id="svl:Strvi_0084"/>
<feature type="compositionally biased region" description="Polar residues" evidence="1">
    <location>
        <begin position="1"/>
        <end position="14"/>
    </location>
</feature>
<keyword evidence="2" id="KW-0614">Plasmid</keyword>
<geneLocation type="plasmid" evidence="2 3">
    <name>pSTRVI02</name>
</geneLocation>
<evidence type="ECO:0000313" key="2">
    <source>
        <dbReference type="EMBL" id="AEM88860.1"/>
    </source>
</evidence>
<name>G2PHQ9_STRV4</name>
<gene>
    <name evidence="2" type="ORF">Strvi_0084</name>
</gene>
<evidence type="ECO:0000256" key="1">
    <source>
        <dbReference type="SAM" id="MobiDB-lite"/>
    </source>
</evidence>
<proteinExistence type="predicted"/>
<dbReference type="RefSeq" id="WP_014043795.1">
    <property type="nucleotide sequence ID" value="NC_015952.1"/>
</dbReference>
<sequence length="225" mass="25807">MTDSTKNTTDNTGADTARGLVMPSVPSPQSTAEEITALDALHFGWNHRVMREIDRQLSFMGGLPYEPDARQRAALRAWVTATDERIADAVYCTEQDPQGFAFVAREVTALDDRELLARYEERKRETATARYQVRAVDQVPAAEREWLRTGFEGAAERYADSDSERPALYRAAAEGFRDVRGFVIWDRFNHRYVATQWGRTAEETAPECDRLNQYHERHFAADLWR</sequence>
<dbReference type="HOGENOM" id="CLU_1229344_0_0_11"/>